<dbReference type="Proteomes" id="UP000199041">
    <property type="component" value="Unassembled WGS sequence"/>
</dbReference>
<feature type="transmembrane region" description="Helical" evidence="1">
    <location>
        <begin position="94"/>
        <end position="112"/>
    </location>
</feature>
<reference evidence="2 3" key="1">
    <citation type="submission" date="2016-10" db="EMBL/GenBank/DDBJ databases">
        <authorList>
            <person name="de Groot N.N."/>
        </authorList>
    </citation>
    <scope>NUCLEOTIDE SEQUENCE [LARGE SCALE GENOMIC DNA]</scope>
    <source>
        <strain evidence="2 3">Vu-144</strain>
    </source>
</reference>
<evidence type="ECO:0000313" key="3">
    <source>
        <dbReference type="Proteomes" id="UP000199041"/>
    </source>
</evidence>
<keyword evidence="3" id="KW-1185">Reference proteome</keyword>
<accession>A0A1H3XF74</accession>
<proteinExistence type="predicted"/>
<name>A0A1H3XF74_9BACT</name>
<dbReference type="RefSeq" id="WP_091395201.1">
    <property type="nucleotide sequence ID" value="NZ_FNQY01000005.1"/>
</dbReference>
<dbReference type="AlphaFoldDB" id="A0A1H3XF74"/>
<evidence type="ECO:0000256" key="1">
    <source>
        <dbReference type="SAM" id="Phobius"/>
    </source>
</evidence>
<gene>
    <name evidence="2" type="ORF">SAMN05192529_105133</name>
</gene>
<keyword evidence="1" id="KW-0812">Transmembrane</keyword>
<keyword evidence="1" id="KW-1133">Transmembrane helix</keyword>
<organism evidence="2 3">
    <name type="scientific">Arachidicoccus rhizosphaerae</name>
    <dbReference type="NCBI Taxonomy" id="551991"/>
    <lineage>
        <taxon>Bacteria</taxon>
        <taxon>Pseudomonadati</taxon>
        <taxon>Bacteroidota</taxon>
        <taxon>Chitinophagia</taxon>
        <taxon>Chitinophagales</taxon>
        <taxon>Chitinophagaceae</taxon>
        <taxon>Arachidicoccus</taxon>
    </lineage>
</organism>
<evidence type="ECO:0000313" key="2">
    <source>
        <dbReference type="EMBL" id="SDZ98006.1"/>
    </source>
</evidence>
<sequence length="145" mass="16630">MMKKEPQIIAEQIHLLSIENTQFRLLAEAFRNTKIRQLGVAHQLLHNLKEQRLKLELILSLTDSKNKEVLFLQTDYHYQIDDINNLYEINDKHIPVFFASLVVTLLGISLSTSRGILFEKLNSCGIHNAVIPVVSPVKLLQKSTK</sequence>
<keyword evidence="1" id="KW-0472">Membrane</keyword>
<dbReference type="STRING" id="551991.SAMN05192529_105133"/>
<dbReference type="OrthoDB" id="1348257at2"/>
<protein>
    <submittedName>
        <fullName evidence="2">Uncharacterized protein</fullName>
    </submittedName>
</protein>
<dbReference type="EMBL" id="FNQY01000005">
    <property type="protein sequence ID" value="SDZ98006.1"/>
    <property type="molecule type" value="Genomic_DNA"/>
</dbReference>